<sequence>MEKFKDDIAKSDLCTNPSIQLDDLVSSYNNTLSSILDNHAPLIPTYSLANDFGRFFVKKIADILSKLCVQHPSTATDQHDQDYFETIVMSRSIKNSRLLMKFLKITSELS</sequence>
<reference evidence="1" key="1">
    <citation type="submission" date="2020-04" db="EMBL/GenBank/DDBJ databases">
        <authorList>
            <person name="Alioto T."/>
            <person name="Alioto T."/>
            <person name="Gomez Garrido J."/>
        </authorList>
    </citation>
    <scope>NUCLEOTIDE SEQUENCE</scope>
    <source>
        <strain evidence="1">A484AB</strain>
    </source>
</reference>
<keyword evidence="2" id="KW-1185">Reference proteome</keyword>
<dbReference type="OrthoDB" id="10578201at2759"/>
<dbReference type="EMBL" id="CACRXK020000904">
    <property type="protein sequence ID" value="CAB3985699.1"/>
    <property type="molecule type" value="Genomic_DNA"/>
</dbReference>
<evidence type="ECO:0000313" key="2">
    <source>
        <dbReference type="Proteomes" id="UP001152795"/>
    </source>
</evidence>
<name>A0A7D9HJY9_PARCT</name>
<accession>A0A7D9HJY9</accession>
<proteinExistence type="predicted"/>
<dbReference type="AlphaFoldDB" id="A0A7D9HJY9"/>
<comment type="caution">
    <text evidence="1">The sequence shown here is derived from an EMBL/GenBank/DDBJ whole genome shotgun (WGS) entry which is preliminary data.</text>
</comment>
<evidence type="ECO:0000313" key="1">
    <source>
        <dbReference type="EMBL" id="CAB3985699.1"/>
    </source>
</evidence>
<dbReference type="Proteomes" id="UP001152795">
    <property type="component" value="Unassembled WGS sequence"/>
</dbReference>
<gene>
    <name evidence="1" type="ORF">PACLA_8A085293</name>
</gene>
<organism evidence="1 2">
    <name type="scientific">Paramuricea clavata</name>
    <name type="common">Red gorgonian</name>
    <name type="synonym">Violescent sea-whip</name>
    <dbReference type="NCBI Taxonomy" id="317549"/>
    <lineage>
        <taxon>Eukaryota</taxon>
        <taxon>Metazoa</taxon>
        <taxon>Cnidaria</taxon>
        <taxon>Anthozoa</taxon>
        <taxon>Octocorallia</taxon>
        <taxon>Malacalcyonacea</taxon>
        <taxon>Plexauridae</taxon>
        <taxon>Paramuricea</taxon>
    </lineage>
</organism>
<protein>
    <submittedName>
        <fullName evidence="1">Uncharacterized protein</fullName>
    </submittedName>
</protein>